<reference evidence="1 2" key="1">
    <citation type="submission" date="2023-01" db="EMBL/GenBank/DDBJ databases">
        <title>Novel species of the genus Asticcacaulis isolated from rivers.</title>
        <authorList>
            <person name="Lu H."/>
        </authorList>
    </citation>
    <scope>NUCLEOTIDE SEQUENCE [LARGE SCALE GENOMIC DNA]</scope>
    <source>
        <strain evidence="1 2">LKC15W</strain>
    </source>
</reference>
<name>A0ABT5HMR6_9CAUL</name>
<dbReference type="EMBL" id="JAQQKV010000004">
    <property type="protein sequence ID" value="MDC7677536.1"/>
    <property type="molecule type" value="Genomic_DNA"/>
</dbReference>
<keyword evidence="2" id="KW-1185">Reference proteome</keyword>
<sequence>MAYINSGEGIMLEVKHSLGEGTHCAFRIDAHYGQFDEQTVAYTVTATVERGDADTISKSLYLKVHTGNGEGGEGDLWVDILDGDVRLLHQPVSELPDVVDVIDFIIPDWVTGDPLITCAIKAGLGAIIRQLMQCHRAHRDAPLRGRIMPVLRCLRDHAAQIGLHALTRFLNCLRRAILGA</sequence>
<protein>
    <recommendedName>
        <fullName evidence="3">PLAT domain-containing protein</fullName>
    </recommendedName>
</protein>
<evidence type="ECO:0000313" key="2">
    <source>
        <dbReference type="Proteomes" id="UP001218579"/>
    </source>
</evidence>
<accession>A0ABT5HMR6</accession>
<comment type="caution">
    <text evidence="1">The sequence shown here is derived from an EMBL/GenBank/DDBJ whole genome shotgun (WGS) entry which is preliminary data.</text>
</comment>
<proteinExistence type="predicted"/>
<evidence type="ECO:0008006" key="3">
    <source>
        <dbReference type="Google" id="ProtNLM"/>
    </source>
</evidence>
<dbReference type="RefSeq" id="WP_272745861.1">
    <property type="nucleotide sequence ID" value="NZ_JAQQKV010000004.1"/>
</dbReference>
<organism evidence="1 2">
    <name type="scientific">Asticcacaulis machinosus</name>
    <dbReference type="NCBI Taxonomy" id="2984211"/>
    <lineage>
        <taxon>Bacteria</taxon>
        <taxon>Pseudomonadati</taxon>
        <taxon>Pseudomonadota</taxon>
        <taxon>Alphaproteobacteria</taxon>
        <taxon>Caulobacterales</taxon>
        <taxon>Caulobacteraceae</taxon>
        <taxon>Asticcacaulis</taxon>
    </lineage>
</organism>
<evidence type="ECO:0000313" key="1">
    <source>
        <dbReference type="EMBL" id="MDC7677536.1"/>
    </source>
</evidence>
<dbReference type="Proteomes" id="UP001218579">
    <property type="component" value="Unassembled WGS sequence"/>
</dbReference>
<gene>
    <name evidence="1" type="ORF">PQU98_15445</name>
</gene>